<dbReference type="AlphaFoldDB" id="A0AAN7UZH0"/>
<dbReference type="InterPro" id="IPR001965">
    <property type="entry name" value="Znf_PHD"/>
</dbReference>
<evidence type="ECO:0000313" key="6">
    <source>
        <dbReference type="EMBL" id="KAK5638682.1"/>
    </source>
</evidence>
<evidence type="ECO:0000259" key="5">
    <source>
        <dbReference type="PROSITE" id="PS50158"/>
    </source>
</evidence>
<feature type="domain" description="CCHC-type" evidence="5">
    <location>
        <begin position="376"/>
        <end position="390"/>
    </location>
</feature>
<dbReference type="Proteomes" id="UP001329430">
    <property type="component" value="Chromosome 10"/>
</dbReference>
<evidence type="ECO:0000256" key="4">
    <source>
        <dbReference type="PROSITE-ProRule" id="PRU00047"/>
    </source>
</evidence>
<evidence type="ECO:0000256" key="1">
    <source>
        <dbReference type="ARBA" id="ARBA00022723"/>
    </source>
</evidence>
<accession>A0AAN7UZH0</accession>
<name>A0AAN7UZH0_9COLE</name>
<evidence type="ECO:0000256" key="2">
    <source>
        <dbReference type="ARBA" id="ARBA00022771"/>
    </source>
</evidence>
<evidence type="ECO:0000256" key="3">
    <source>
        <dbReference type="ARBA" id="ARBA00022833"/>
    </source>
</evidence>
<dbReference type="GO" id="GO:0008270">
    <property type="term" value="F:zinc ion binding"/>
    <property type="evidence" value="ECO:0007669"/>
    <property type="project" value="UniProtKB-KW"/>
</dbReference>
<sequence>MSLNEAVAFDEAPVSPIGNWCKKCKKKVAVANIKCLKCDSVYHRSCAQVLENKDKNFIMISDTKLICPLHRGDSEIKDGVIIKSSEEDVELICKLKTENEQLVNVVINLKAELNKLKIKINEGQSHAKGDNVISYVNKNDLLLILNDFKEDIYTKLEAVRQEVKLNNNHLDNNLLEENKCLKGEIASIKCQTSINDQLKSYSSAVKGGSKVLIVNQKGPPKDVQQIKQDLRTKVNPTEIGVGLTMGKSTKKGGLILNCGAGKDIKKLQVEIQHQLGDSYNVDRPKVLEHRLKIVGINECEFMNSDEVIVSKIIKQNNINEHVNSKLKVIHKSKIVKQKFNLIFEVDINTYNAIMEHGKLNIGWNRCSVFDDFGIIRCFKCCRYGHLARDCNNNRVCFKCGCDHDANACQSEVVKCLNCVSSNEKYGLNLDVNHQIWNIQTCETYKRIEKVQRNKYIK</sequence>
<evidence type="ECO:0000313" key="7">
    <source>
        <dbReference type="Proteomes" id="UP001329430"/>
    </source>
</evidence>
<comment type="caution">
    <text evidence="6">The sequence shown here is derived from an EMBL/GenBank/DDBJ whole genome shotgun (WGS) entry which is preliminary data.</text>
</comment>
<dbReference type="SMART" id="SM00249">
    <property type="entry name" value="PHD"/>
    <property type="match status" value="1"/>
</dbReference>
<proteinExistence type="predicted"/>
<keyword evidence="3" id="KW-0862">Zinc</keyword>
<dbReference type="InterPro" id="IPR001878">
    <property type="entry name" value="Znf_CCHC"/>
</dbReference>
<dbReference type="PROSITE" id="PS50158">
    <property type="entry name" value="ZF_CCHC"/>
    <property type="match status" value="1"/>
</dbReference>
<keyword evidence="1" id="KW-0479">Metal-binding</keyword>
<dbReference type="GO" id="GO:0003676">
    <property type="term" value="F:nucleic acid binding"/>
    <property type="evidence" value="ECO:0007669"/>
    <property type="project" value="InterPro"/>
</dbReference>
<keyword evidence="7" id="KW-1185">Reference proteome</keyword>
<keyword evidence="2 4" id="KW-0863">Zinc-finger</keyword>
<reference evidence="6 7" key="1">
    <citation type="journal article" date="2024" name="Insects">
        <title>An Improved Chromosome-Level Genome Assembly of the Firefly Pyrocoelia pectoralis.</title>
        <authorList>
            <person name="Fu X."/>
            <person name="Meyer-Rochow V.B."/>
            <person name="Ballantyne L."/>
            <person name="Zhu X."/>
        </authorList>
    </citation>
    <scope>NUCLEOTIDE SEQUENCE [LARGE SCALE GENOMIC DNA]</scope>
    <source>
        <strain evidence="6">XCY_ONT2</strain>
    </source>
</reference>
<protein>
    <recommendedName>
        <fullName evidence="5">CCHC-type domain-containing protein</fullName>
    </recommendedName>
</protein>
<dbReference type="EMBL" id="JAVRBK010000010">
    <property type="protein sequence ID" value="KAK5638682.1"/>
    <property type="molecule type" value="Genomic_DNA"/>
</dbReference>
<organism evidence="6 7">
    <name type="scientific">Pyrocoelia pectoralis</name>
    <dbReference type="NCBI Taxonomy" id="417401"/>
    <lineage>
        <taxon>Eukaryota</taxon>
        <taxon>Metazoa</taxon>
        <taxon>Ecdysozoa</taxon>
        <taxon>Arthropoda</taxon>
        <taxon>Hexapoda</taxon>
        <taxon>Insecta</taxon>
        <taxon>Pterygota</taxon>
        <taxon>Neoptera</taxon>
        <taxon>Endopterygota</taxon>
        <taxon>Coleoptera</taxon>
        <taxon>Polyphaga</taxon>
        <taxon>Elateriformia</taxon>
        <taxon>Elateroidea</taxon>
        <taxon>Lampyridae</taxon>
        <taxon>Lampyrinae</taxon>
        <taxon>Pyrocoelia</taxon>
    </lineage>
</organism>
<gene>
    <name evidence="6" type="ORF">RI129_012977</name>
</gene>